<sequence>QEDGIVGDDQKAPGIFVKNGAAMSGLVGTGDNFWAAMYFAVSTLGSVLAFVLVQLYYVKRFNVYAWWHLGLLLLLCMAAGIVLPGGLVVLLWHLSEKRRMQDDRWDVDARATADAEQTTNAAGGADASAASLAALRTTRYGCRPKFHAEFAAFAERGGGAAVDIGVLVCGPSGLQASVARECRSQNLRRGGAVFHFNSHSFDL</sequence>
<organism evidence="2 3">
    <name type="scientific">Aegilops tauschii subsp. strangulata</name>
    <name type="common">Goatgrass</name>
    <dbReference type="NCBI Taxonomy" id="200361"/>
    <lineage>
        <taxon>Eukaryota</taxon>
        <taxon>Viridiplantae</taxon>
        <taxon>Streptophyta</taxon>
        <taxon>Embryophyta</taxon>
        <taxon>Tracheophyta</taxon>
        <taxon>Spermatophyta</taxon>
        <taxon>Magnoliopsida</taxon>
        <taxon>Liliopsida</taxon>
        <taxon>Poales</taxon>
        <taxon>Poaceae</taxon>
        <taxon>BOP clade</taxon>
        <taxon>Pooideae</taxon>
        <taxon>Triticodae</taxon>
        <taxon>Triticeae</taxon>
        <taxon>Triticinae</taxon>
        <taxon>Aegilops</taxon>
    </lineage>
</organism>
<dbReference type="EnsemblPlants" id="AET2Gv20711100.9">
    <property type="protein sequence ID" value="AET2Gv20711100.9"/>
    <property type="gene ID" value="AET2Gv20711100"/>
</dbReference>
<feature type="transmembrane region" description="Helical" evidence="1">
    <location>
        <begin position="69"/>
        <end position="94"/>
    </location>
</feature>
<keyword evidence="1" id="KW-0812">Transmembrane</keyword>
<dbReference type="AlphaFoldDB" id="A0A453C2G6"/>
<dbReference type="Gene3D" id="3.40.50.80">
    <property type="entry name" value="Nucleotide-binding domain of ferredoxin-NADP reductase (FNR) module"/>
    <property type="match status" value="1"/>
</dbReference>
<dbReference type="Proteomes" id="UP000015105">
    <property type="component" value="Chromosome 2D"/>
</dbReference>
<name>A0A453C2G6_AEGTS</name>
<keyword evidence="3" id="KW-1185">Reference proteome</keyword>
<feature type="transmembrane region" description="Helical" evidence="1">
    <location>
        <begin position="33"/>
        <end position="57"/>
    </location>
</feature>
<reference evidence="3" key="1">
    <citation type="journal article" date="2014" name="Science">
        <title>Ancient hybridizations among the ancestral genomes of bread wheat.</title>
        <authorList>
            <consortium name="International Wheat Genome Sequencing Consortium,"/>
            <person name="Marcussen T."/>
            <person name="Sandve S.R."/>
            <person name="Heier L."/>
            <person name="Spannagl M."/>
            <person name="Pfeifer M."/>
            <person name="Jakobsen K.S."/>
            <person name="Wulff B.B."/>
            <person name="Steuernagel B."/>
            <person name="Mayer K.F."/>
            <person name="Olsen O.A."/>
        </authorList>
    </citation>
    <scope>NUCLEOTIDE SEQUENCE [LARGE SCALE GENOMIC DNA]</scope>
    <source>
        <strain evidence="3">cv. AL8/78</strain>
    </source>
</reference>
<evidence type="ECO:0008006" key="4">
    <source>
        <dbReference type="Google" id="ProtNLM"/>
    </source>
</evidence>
<accession>A0A453C2G6</accession>
<keyword evidence="1" id="KW-0472">Membrane</keyword>
<evidence type="ECO:0000256" key="1">
    <source>
        <dbReference type="SAM" id="Phobius"/>
    </source>
</evidence>
<dbReference type="InterPro" id="IPR039261">
    <property type="entry name" value="FNR_nucleotide-bd"/>
</dbReference>
<protein>
    <recommendedName>
        <fullName evidence="4">Ferric reductase NAD binding domain-containing protein</fullName>
    </recommendedName>
</protein>
<evidence type="ECO:0000313" key="2">
    <source>
        <dbReference type="EnsemblPlants" id="AET2Gv20711100.9"/>
    </source>
</evidence>
<reference evidence="2" key="5">
    <citation type="journal article" date="2021" name="G3 (Bethesda)">
        <title>Aegilops tauschii genome assembly Aet v5.0 features greater sequence contiguity and improved annotation.</title>
        <authorList>
            <person name="Wang L."/>
            <person name="Zhu T."/>
            <person name="Rodriguez J.C."/>
            <person name="Deal K.R."/>
            <person name="Dubcovsky J."/>
            <person name="McGuire P.E."/>
            <person name="Lux T."/>
            <person name="Spannagl M."/>
            <person name="Mayer K.F.X."/>
            <person name="Baldrich P."/>
            <person name="Meyers B.C."/>
            <person name="Huo N."/>
            <person name="Gu Y.Q."/>
            <person name="Zhou H."/>
            <person name="Devos K.M."/>
            <person name="Bennetzen J.L."/>
            <person name="Unver T."/>
            <person name="Budak H."/>
            <person name="Gulick P.J."/>
            <person name="Galiba G."/>
            <person name="Kalapos B."/>
            <person name="Nelson D.R."/>
            <person name="Li P."/>
            <person name="You F.M."/>
            <person name="Luo M.C."/>
            <person name="Dvorak J."/>
        </authorList>
    </citation>
    <scope>NUCLEOTIDE SEQUENCE [LARGE SCALE GENOMIC DNA]</scope>
    <source>
        <strain evidence="2">cv. AL8/78</strain>
    </source>
</reference>
<evidence type="ECO:0000313" key="3">
    <source>
        <dbReference type="Proteomes" id="UP000015105"/>
    </source>
</evidence>
<reference evidence="2" key="3">
    <citation type="journal article" date="2017" name="Nature">
        <title>Genome sequence of the progenitor of the wheat D genome Aegilops tauschii.</title>
        <authorList>
            <person name="Luo M.C."/>
            <person name="Gu Y.Q."/>
            <person name="Puiu D."/>
            <person name="Wang H."/>
            <person name="Twardziok S.O."/>
            <person name="Deal K.R."/>
            <person name="Huo N."/>
            <person name="Zhu T."/>
            <person name="Wang L."/>
            <person name="Wang Y."/>
            <person name="McGuire P.E."/>
            <person name="Liu S."/>
            <person name="Long H."/>
            <person name="Ramasamy R.K."/>
            <person name="Rodriguez J.C."/>
            <person name="Van S.L."/>
            <person name="Yuan L."/>
            <person name="Wang Z."/>
            <person name="Xia Z."/>
            <person name="Xiao L."/>
            <person name="Anderson O.D."/>
            <person name="Ouyang S."/>
            <person name="Liang Y."/>
            <person name="Zimin A.V."/>
            <person name="Pertea G."/>
            <person name="Qi P."/>
            <person name="Bennetzen J.L."/>
            <person name="Dai X."/>
            <person name="Dawson M.W."/>
            <person name="Muller H.G."/>
            <person name="Kugler K."/>
            <person name="Rivarola-Duarte L."/>
            <person name="Spannagl M."/>
            <person name="Mayer K.F.X."/>
            <person name="Lu F.H."/>
            <person name="Bevan M.W."/>
            <person name="Leroy P."/>
            <person name="Li P."/>
            <person name="You F.M."/>
            <person name="Sun Q."/>
            <person name="Liu Z."/>
            <person name="Lyons E."/>
            <person name="Wicker T."/>
            <person name="Salzberg S.L."/>
            <person name="Devos K.M."/>
            <person name="Dvorak J."/>
        </authorList>
    </citation>
    <scope>NUCLEOTIDE SEQUENCE [LARGE SCALE GENOMIC DNA]</scope>
    <source>
        <strain evidence="2">cv. AL8/78</strain>
    </source>
</reference>
<reference evidence="2" key="4">
    <citation type="submission" date="2019-03" db="UniProtKB">
        <authorList>
            <consortium name="EnsemblPlants"/>
        </authorList>
    </citation>
    <scope>IDENTIFICATION</scope>
</reference>
<proteinExistence type="predicted"/>
<dbReference type="Gramene" id="AET2Gv20711100.9">
    <property type="protein sequence ID" value="AET2Gv20711100.9"/>
    <property type="gene ID" value="AET2Gv20711100"/>
</dbReference>
<keyword evidence="1" id="KW-1133">Transmembrane helix</keyword>
<dbReference type="FunFam" id="3.40.50.80:FF:000050">
    <property type="entry name" value="Ferric reduction oxidase 6"/>
    <property type="match status" value="1"/>
</dbReference>
<reference evidence="3" key="2">
    <citation type="journal article" date="2017" name="Nat. Plants">
        <title>The Aegilops tauschii genome reveals multiple impacts of transposons.</title>
        <authorList>
            <person name="Zhao G."/>
            <person name="Zou C."/>
            <person name="Li K."/>
            <person name="Wang K."/>
            <person name="Li T."/>
            <person name="Gao L."/>
            <person name="Zhang X."/>
            <person name="Wang H."/>
            <person name="Yang Z."/>
            <person name="Liu X."/>
            <person name="Jiang W."/>
            <person name="Mao L."/>
            <person name="Kong X."/>
            <person name="Jiao Y."/>
            <person name="Jia J."/>
        </authorList>
    </citation>
    <scope>NUCLEOTIDE SEQUENCE [LARGE SCALE GENOMIC DNA]</scope>
    <source>
        <strain evidence="3">cv. AL8/78</strain>
    </source>
</reference>